<evidence type="ECO:0000256" key="1">
    <source>
        <dbReference type="SAM" id="MobiDB-lite"/>
    </source>
</evidence>
<feature type="compositionally biased region" description="Polar residues" evidence="1">
    <location>
        <begin position="106"/>
        <end position="117"/>
    </location>
</feature>
<evidence type="ECO:0000313" key="2">
    <source>
        <dbReference type="EMBL" id="PMD18484.1"/>
    </source>
</evidence>
<organism evidence="2 3">
    <name type="scientific">Hyaloscypha hepaticicola</name>
    <dbReference type="NCBI Taxonomy" id="2082293"/>
    <lineage>
        <taxon>Eukaryota</taxon>
        <taxon>Fungi</taxon>
        <taxon>Dikarya</taxon>
        <taxon>Ascomycota</taxon>
        <taxon>Pezizomycotina</taxon>
        <taxon>Leotiomycetes</taxon>
        <taxon>Helotiales</taxon>
        <taxon>Hyaloscyphaceae</taxon>
        <taxon>Hyaloscypha</taxon>
    </lineage>
</organism>
<dbReference type="Proteomes" id="UP000235672">
    <property type="component" value="Unassembled WGS sequence"/>
</dbReference>
<protein>
    <submittedName>
        <fullName evidence="2">Uncharacterized protein</fullName>
    </submittedName>
</protein>
<name>A0A2J6PWZ6_9HELO</name>
<reference evidence="2 3" key="1">
    <citation type="submission" date="2016-05" db="EMBL/GenBank/DDBJ databases">
        <title>A degradative enzymes factory behind the ericoid mycorrhizal symbiosis.</title>
        <authorList>
            <consortium name="DOE Joint Genome Institute"/>
            <person name="Martino E."/>
            <person name="Morin E."/>
            <person name="Grelet G."/>
            <person name="Kuo A."/>
            <person name="Kohler A."/>
            <person name="Daghino S."/>
            <person name="Barry K."/>
            <person name="Choi C."/>
            <person name="Cichocki N."/>
            <person name="Clum A."/>
            <person name="Copeland A."/>
            <person name="Hainaut M."/>
            <person name="Haridas S."/>
            <person name="Labutti K."/>
            <person name="Lindquist E."/>
            <person name="Lipzen A."/>
            <person name="Khouja H.-R."/>
            <person name="Murat C."/>
            <person name="Ohm R."/>
            <person name="Olson A."/>
            <person name="Spatafora J."/>
            <person name="Veneault-Fourrey C."/>
            <person name="Henrissat B."/>
            <person name="Grigoriev I."/>
            <person name="Martin F."/>
            <person name="Perotto S."/>
        </authorList>
    </citation>
    <scope>NUCLEOTIDE SEQUENCE [LARGE SCALE GENOMIC DNA]</scope>
    <source>
        <strain evidence="2 3">UAMH 7357</strain>
    </source>
</reference>
<dbReference type="AlphaFoldDB" id="A0A2J6PWZ6"/>
<evidence type="ECO:0000313" key="3">
    <source>
        <dbReference type="Proteomes" id="UP000235672"/>
    </source>
</evidence>
<keyword evidence="3" id="KW-1185">Reference proteome</keyword>
<accession>A0A2J6PWZ6</accession>
<dbReference type="EMBL" id="KZ613494">
    <property type="protein sequence ID" value="PMD18484.1"/>
    <property type="molecule type" value="Genomic_DNA"/>
</dbReference>
<feature type="compositionally biased region" description="Pro residues" evidence="1">
    <location>
        <begin position="118"/>
        <end position="130"/>
    </location>
</feature>
<feature type="region of interest" description="Disordered" evidence="1">
    <location>
        <begin position="103"/>
        <end position="153"/>
    </location>
</feature>
<feature type="region of interest" description="Disordered" evidence="1">
    <location>
        <begin position="1"/>
        <end position="32"/>
    </location>
</feature>
<feature type="compositionally biased region" description="Polar residues" evidence="1">
    <location>
        <begin position="134"/>
        <end position="147"/>
    </location>
</feature>
<proteinExistence type="predicted"/>
<gene>
    <name evidence="2" type="ORF">NA56DRAFT_244633</name>
</gene>
<sequence length="153" mass="17320">MSNWQPINKPIGELPIPHQLPPEESEPEYPERITFSPFECLLHFADFPELHNLAKEARREGRSGLTYPEIEEAKAQIIARGEDQETRTRIIDQHLAARIDQPYGYQAQTLQQSARPSPNLPVQPQSPPQGPETEVSNGKISSLSSPSEYLFHL</sequence>